<accession>A0A177EHH9</accession>
<sequence>MIYGSEITALLAPLVSQHGSMAKKLLVGVLGVSAIVGFSLWASKQSFNPSAHPCTPEHIPEQDPVYGFKLPLSVADQNRIATIEFFAKCNAPLKTIKRPNRPIVIIKIQHNMPNISLKNITLNDIPEKFEDDLILTEVNICGTTALKAADLSDTPEDTICKLTKLLTAFSTSKIERLCIQHIGTPYPLDSTSSKIPLAVTKSLQMHRTSSFFVDWLAASVDLKTATQEFELGISTSNLTSLASLDNLDGACITSLKIQGLNHLKTLECQLLKQDTLKNLEIGYLPIDIVIPEEIIAALVSKKWKNIDSTFDSWYGYWSRIKNPPTPTNPLTIKNSLTLTFDTHNETEMLRASHTSCCIKVKTLILEYSVPQLITKSLCLSVVDWINANVIYAETIVIRIADPNTYMHLESMMRKQPIPLPKVPGLRRFIVK</sequence>
<dbReference type="RefSeq" id="XP_067545108.1">
    <property type="nucleotide sequence ID" value="XM_067689378.1"/>
</dbReference>
<reference evidence="1 2" key="1">
    <citation type="submission" date="2016-02" db="EMBL/GenBank/DDBJ databases">
        <title>Discovery of a natural microsporidian pathogen with a broad tissue tropism in Caenorhabditis elegans.</title>
        <authorList>
            <person name="Luallen R.J."/>
            <person name="Reinke A.W."/>
            <person name="Tong L."/>
            <person name="Botts M.R."/>
            <person name="Felix M.-A."/>
            <person name="Troemel E.R."/>
        </authorList>
    </citation>
    <scope>NUCLEOTIDE SEQUENCE [LARGE SCALE GENOMIC DNA]</scope>
    <source>
        <strain evidence="1 2">JUm2807</strain>
    </source>
</reference>
<keyword evidence="2" id="KW-1185">Reference proteome</keyword>
<dbReference type="GeneID" id="93648310"/>
<protein>
    <submittedName>
        <fullName evidence="1">Uncharacterized protein</fullName>
    </submittedName>
</protein>
<organism evidence="1 2">
    <name type="scientific">Nematocida displodere</name>
    <dbReference type="NCBI Taxonomy" id="1805483"/>
    <lineage>
        <taxon>Eukaryota</taxon>
        <taxon>Fungi</taxon>
        <taxon>Fungi incertae sedis</taxon>
        <taxon>Microsporidia</taxon>
        <taxon>Nematocida</taxon>
    </lineage>
</organism>
<dbReference type="VEuPathDB" id="MicrosporidiaDB:NEDG_01960"/>
<dbReference type="AlphaFoldDB" id="A0A177EHH9"/>
<dbReference type="EMBL" id="LTDL01000016">
    <property type="protein sequence ID" value="OAG31433.1"/>
    <property type="molecule type" value="Genomic_DNA"/>
</dbReference>
<evidence type="ECO:0000313" key="1">
    <source>
        <dbReference type="EMBL" id="OAG31433.1"/>
    </source>
</evidence>
<evidence type="ECO:0000313" key="2">
    <source>
        <dbReference type="Proteomes" id="UP000185944"/>
    </source>
</evidence>
<dbReference type="Proteomes" id="UP000185944">
    <property type="component" value="Unassembled WGS sequence"/>
</dbReference>
<name>A0A177EHH9_9MICR</name>
<comment type="caution">
    <text evidence="1">The sequence shown here is derived from an EMBL/GenBank/DDBJ whole genome shotgun (WGS) entry which is preliminary data.</text>
</comment>
<proteinExistence type="predicted"/>
<gene>
    <name evidence="1" type="ORF">NEDG_01960</name>
</gene>